<dbReference type="GO" id="GO:0008924">
    <property type="term" value="F:L-malate dehydrogenase (quinone) activity"/>
    <property type="evidence" value="ECO:0007669"/>
    <property type="project" value="UniProtKB-UniRule"/>
</dbReference>
<dbReference type="InterPro" id="IPR036188">
    <property type="entry name" value="FAD/NAD-bd_sf"/>
</dbReference>
<dbReference type="SUPFAM" id="SSF51905">
    <property type="entry name" value="FAD/NAD(P)-binding domain"/>
    <property type="match status" value="1"/>
</dbReference>
<dbReference type="AlphaFoldDB" id="A0A031FLY6"/>
<dbReference type="OrthoDB" id="9763983at2"/>
<dbReference type="EC" id="1.1.5.4" evidence="8"/>
<dbReference type="NCBIfam" id="TIGR01320">
    <property type="entry name" value="mal_quin_oxido"/>
    <property type="match status" value="1"/>
</dbReference>
<evidence type="ECO:0000256" key="4">
    <source>
        <dbReference type="ARBA" id="ARBA00022532"/>
    </source>
</evidence>
<dbReference type="NCBIfam" id="NF003603">
    <property type="entry name" value="PRK05257.1-1"/>
    <property type="match status" value="1"/>
</dbReference>
<comment type="caution">
    <text evidence="9">The sequence shown here is derived from an EMBL/GenBank/DDBJ whole genome shotgun (WGS) entry which is preliminary data.</text>
</comment>
<reference evidence="9 10" key="1">
    <citation type="submission" date="2014-03" db="EMBL/GenBank/DDBJ databases">
        <title>Draft Genome Sequences of 13 Willow Endophytes.</title>
        <authorList>
            <person name="Gan H.Y."/>
            <person name="Gan H.M."/>
            <person name="Savka M.A."/>
            <person name="Hudson A.O."/>
        </authorList>
    </citation>
    <scope>NUCLEOTIDE SEQUENCE [LARGE SCALE GENOMIC DNA]</scope>
    <source>
        <strain evidence="9 10">RIT293</strain>
    </source>
</reference>
<evidence type="ECO:0000256" key="7">
    <source>
        <dbReference type="ARBA" id="ARBA00023002"/>
    </source>
</evidence>
<comment type="similarity">
    <text evidence="8">Belongs to the MQO family.</text>
</comment>
<evidence type="ECO:0000256" key="5">
    <source>
        <dbReference type="ARBA" id="ARBA00022630"/>
    </source>
</evidence>
<dbReference type="Proteomes" id="UP000024001">
    <property type="component" value="Unassembled WGS sequence"/>
</dbReference>
<dbReference type="Gene3D" id="3.50.50.60">
    <property type="entry name" value="FAD/NAD(P)-binding domain"/>
    <property type="match status" value="1"/>
</dbReference>
<dbReference type="InterPro" id="IPR006231">
    <property type="entry name" value="MQO"/>
</dbReference>
<evidence type="ECO:0000256" key="1">
    <source>
        <dbReference type="ARBA" id="ARBA00001139"/>
    </source>
</evidence>
<gene>
    <name evidence="8 9" type="primary">mqo</name>
    <name evidence="9" type="ORF">BW34_02627</name>
</gene>
<keyword evidence="7 8" id="KW-0560">Oxidoreductase</keyword>
<dbReference type="NCBIfam" id="NF003606">
    <property type="entry name" value="PRK05257.2-1"/>
    <property type="match status" value="1"/>
</dbReference>
<accession>A0A031FLY6</accession>
<comment type="cofactor">
    <cofactor evidence="2 8">
        <name>FAD</name>
        <dbReference type="ChEBI" id="CHEBI:57692"/>
    </cofactor>
</comment>
<comment type="pathway">
    <text evidence="3 8">Carbohydrate metabolism; tricarboxylic acid cycle; oxaloacetate from (S)-malate (quinone route): step 1/1.</text>
</comment>
<dbReference type="GO" id="GO:0047545">
    <property type="term" value="F:(S)-2-hydroxyglutarate dehydrogenase activity"/>
    <property type="evidence" value="ECO:0007669"/>
    <property type="project" value="TreeGrafter"/>
</dbReference>
<dbReference type="NCBIfam" id="NF003611">
    <property type="entry name" value="PRK05257.3-2"/>
    <property type="match status" value="1"/>
</dbReference>
<evidence type="ECO:0000313" key="9">
    <source>
        <dbReference type="EMBL" id="EZP25176.1"/>
    </source>
</evidence>
<evidence type="ECO:0000256" key="6">
    <source>
        <dbReference type="ARBA" id="ARBA00022827"/>
    </source>
</evidence>
<keyword evidence="10" id="KW-1185">Reference proteome</keyword>
<dbReference type="Pfam" id="PF06039">
    <property type="entry name" value="Mqo"/>
    <property type="match status" value="1"/>
</dbReference>
<keyword evidence="6 8" id="KW-0274">FAD</keyword>
<proteinExistence type="inferred from homology"/>
<dbReference type="PANTHER" id="PTHR43104:SF2">
    <property type="entry name" value="L-2-HYDROXYGLUTARATE DEHYDROGENASE, MITOCHONDRIAL"/>
    <property type="match status" value="1"/>
</dbReference>
<comment type="catalytic activity">
    <reaction evidence="1 8">
        <text>(S)-malate + a quinone = a quinol + oxaloacetate</text>
        <dbReference type="Rhea" id="RHEA:46012"/>
        <dbReference type="ChEBI" id="CHEBI:15589"/>
        <dbReference type="ChEBI" id="CHEBI:16452"/>
        <dbReference type="ChEBI" id="CHEBI:24646"/>
        <dbReference type="ChEBI" id="CHEBI:132124"/>
        <dbReference type="EC" id="1.1.5.4"/>
    </reaction>
</comment>
<dbReference type="NCBIfam" id="NF003610">
    <property type="entry name" value="PRK05257.3-1"/>
    <property type="match status" value="1"/>
</dbReference>
<dbReference type="GO" id="GO:0006099">
    <property type="term" value="P:tricarboxylic acid cycle"/>
    <property type="evidence" value="ECO:0007669"/>
    <property type="project" value="UniProtKB-UniRule"/>
</dbReference>
<evidence type="ECO:0000256" key="2">
    <source>
        <dbReference type="ARBA" id="ARBA00001974"/>
    </source>
</evidence>
<dbReference type="NCBIfam" id="NF003605">
    <property type="entry name" value="PRK05257.1-4"/>
    <property type="match status" value="1"/>
</dbReference>
<name>A0A031FLY6_9MICO</name>
<sequence length="516" mass="55777">MTVTDKSGADDHAAENAAAASAASVSPTKTYDALLIGGGIMSATLGTLLQQLEPDWKIGVFERLSEVAQESSNAWNNAGTGHAALCELNYTPEASDGTIDPAKAIGINEQFQQSRQLWSALIERRVLDEPTTFINATPHMTFVRGEKDVAFLKKRYEVLKQQPLFAGIEYSEDSRVINEWAPLLMKKRRKGEPFAATRVPAGTDVDFGALTRQLFAHLSEQGVDVETNREVRNLSRQKDGSWEVTYRHTVGKTPGKVSARFVFVGAGGWAIKLLQRSGIPEISGYGVFPIGGQWLKTSKPELVAQHKAKVYSQASVGAPPMSVPHLDTRVVDGEASLLFGPFATFSPKFLKNGRMTDIVAQVRPGNILPMLKVAIDNPGLIKYLVSELLKGHAKKVDSLRDFMPSARDEDWELLQAGQRAQVMKKDPKKGGVLQFGTEVVSSADGSIAGLLGASPGASTGASIMLGLLKTCFPDRIATWEPTLKALIPTYGQTLNSAPETAHEVVQKTAAALQINV</sequence>
<organism evidence="9 10">
    <name type="scientific">Microbacterium oleivorans</name>
    <dbReference type="NCBI Taxonomy" id="273677"/>
    <lineage>
        <taxon>Bacteria</taxon>
        <taxon>Bacillati</taxon>
        <taxon>Actinomycetota</taxon>
        <taxon>Actinomycetes</taxon>
        <taxon>Micrococcales</taxon>
        <taxon>Microbacteriaceae</taxon>
        <taxon>Microbacterium</taxon>
    </lineage>
</organism>
<protein>
    <recommendedName>
        <fullName evidence="8">Probable malate:quinone oxidoreductase</fullName>
        <ecNumber evidence="8">1.1.5.4</ecNumber>
    </recommendedName>
    <alternativeName>
        <fullName evidence="8">MQO</fullName>
    </alternativeName>
    <alternativeName>
        <fullName evidence="8">Malate dehydrogenase [quinone]</fullName>
    </alternativeName>
</protein>
<dbReference type="PANTHER" id="PTHR43104">
    <property type="entry name" value="L-2-HYDROXYGLUTARATE DEHYDROGENASE, MITOCHONDRIAL"/>
    <property type="match status" value="1"/>
</dbReference>
<evidence type="ECO:0000256" key="8">
    <source>
        <dbReference type="HAMAP-Rule" id="MF_00212"/>
    </source>
</evidence>
<dbReference type="eggNOG" id="COG0579">
    <property type="taxonomic scope" value="Bacteria"/>
</dbReference>
<keyword evidence="5 8" id="KW-0285">Flavoprotein</keyword>
<dbReference type="UniPathway" id="UPA00223">
    <property type="reaction ID" value="UER01008"/>
</dbReference>
<dbReference type="RefSeq" id="WP_036313388.1">
    <property type="nucleotide sequence ID" value="NZ_JFYO01000011.1"/>
</dbReference>
<evidence type="ECO:0000313" key="10">
    <source>
        <dbReference type="Proteomes" id="UP000024001"/>
    </source>
</evidence>
<dbReference type="HAMAP" id="MF_00212">
    <property type="entry name" value="MQO"/>
    <property type="match status" value="1"/>
</dbReference>
<dbReference type="NCBIfam" id="NF009875">
    <property type="entry name" value="PRK13339.1"/>
    <property type="match status" value="1"/>
</dbReference>
<dbReference type="EMBL" id="JFYO01000011">
    <property type="protein sequence ID" value="EZP25176.1"/>
    <property type="molecule type" value="Genomic_DNA"/>
</dbReference>
<keyword evidence="4 8" id="KW-0816">Tricarboxylic acid cycle</keyword>
<evidence type="ECO:0000256" key="3">
    <source>
        <dbReference type="ARBA" id="ARBA00005012"/>
    </source>
</evidence>
<dbReference type="Gene3D" id="3.30.9.10">
    <property type="entry name" value="D-Amino Acid Oxidase, subunit A, domain 2"/>
    <property type="match status" value="1"/>
</dbReference>
<dbReference type="PATRIC" id="fig|273677.3.peg.2599"/>